<comment type="caution">
    <text evidence="2">The sequence shown here is derived from an EMBL/GenBank/DDBJ whole genome shotgun (WGS) entry which is preliminary data.</text>
</comment>
<dbReference type="GO" id="GO:0003690">
    <property type="term" value="F:double-stranded DNA binding"/>
    <property type="evidence" value="ECO:0007669"/>
    <property type="project" value="TreeGrafter"/>
</dbReference>
<evidence type="ECO:0000313" key="3">
    <source>
        <dbReference type="Proteomes" id="UP000316759"/>
    </source>
</evidence>
<gene>
    <name evidence="2" type="ORF">FGIG_05253</name>
</gene>
<dbReference type="Pfam" id="PF15165">
    <property type="entry name" value="REC114-like"/>
    <property type="match status" value="1"/>
</dbReference>
<protein>
    <submittedName>
        <fullName evidence="2">Bifunctional polynucleotide phosphatase/kinase</fullName>
    </submittedName>
</protein>
<dbReference type="Pfam" id="PF13671">
    <property type="entry name" value="AAA_33"/>
    <property type="match status" value="1"/>
</dbReference>
<evidence type="ECO:0000313" key="2">
    <source>
        <dbReference type="EMBL" id="TPP64891.1"/>
    </source>
</evidence>
<dbReference type="PANTHER" id="PTHR12083:SF9">
    <property type="entry name" value="BIFUNCTIONAL POLYNUCLEOTIDE PHOSPHATASE_KINASE"/>
    <property type="match status" value="1"/>
</dbReference>
<dbReference type="EMBL" id="SUNJ01003921">
    <property type="protein sequence ID" value="TPP64891.1"/>
    <property type="molecule type" value="Genomic_DNA"/>
</dbReference>
<feature type="region of interest" description="Disordered" evidence="1">
    <location>
        <begin position="212"/>
        <end position="232"/>
    </location>
</feature>
<dbReference type="PANTHER" id="PTHR12083">
    <property type="entry name" value="BIFUNCTIONAL POLYNUCLEOTIDE PHOSPHATASE/KINASE"/>
    <property type="match status" value="1"/>
</dbReference>
<sequence>MNVGVKFLTPEQLWLNESYSGPFNLPEFSAKKLLESPDPVLPPLAKPSKPEVIIMVGFPASGKSHFCRQRLAPLGYIIISRDNIGTWQKCVQACKAALAKGQSVVIDNTNIDVESRGRYVAVAKQASCPVRCFIMDTSVEHARHNERAHLSRLLTGGASGYEMPAVEQEMSERVNSKDSGQFESTSDSSAGPYVTNAWELVAFSRLRGQSTEIEQQRKSATADETQVEGTQPEWETWDGAAEKNDSQPSRLHLQVKLAGFGHLCVLRGNDVLESYFLIMAKRWMKAVLVDDEVMIMVKQLNRVNRLRLTFRGNSEACEFCTELARFASVKNLPIGPTETENKLEEALENTLNSISAGVIPSALWSTEWPTTSLEGLVRLCLTDPNFPEKDLTNVSKSGQLDHPYTTALYNG</sequence>
<dbReference type="InterPro" id="IPR029168">
    <property type="entry name" value="REC114L"/>
</dbReference>
<accession>A0A504YY04</accession>
<dbReference type="SUPFAM" id="SSF52540">
    <property type="entry name" value="P-loop containing nucleoside triphosphate hydrolases"/>
    <property type="match status" value="1"/>
</dbReference>
<dbReference type="GO" id="GO:0046403">
    <property type="term" value="F:polynucleotide 3'-phosphatase activity"/>
    <property type="evidence" value="ECO:0007669"/>
    <property type="project" value="TreeGrafter"/>
</dbReference>
<proteinExistence type="predicted"/>
<keyword evidence="2" id="KW-0808">Transferase</keyword>
<dbReference type="GO" id="GO:0006281">
    <property type="term" value="P:DNA repair"/>
    <property type="evidence" value="ECO:0007669"/>
    <property type="project" value="TreeGrafter"/>
</dbReference>
<keyword evidence="3" id="KW-1185">Reference proteome</keyword>
<reference evidence="2 3" key="1">
    <citation type="submission" date="2019-04" db="EMBL/GenBank/DDBJ databases">
        <title>Annotation for the trematode Fasciola gigantica.</title>
        <authorList>
            <person name="Choi Y.-J."/>
        </authorList>
    </citation>
    <scope>NUCLEOTIDE SEQUENCE [LARGE SCALE GENOMIC DNA]</scope>
    <source>
        <strain evidence="2">Uganda_cow_1</strain>
    </source>
</reference>
<dbReference type="Gene3D" id="3.40.50.300">
    <property type="entry name" value="P-loop containing nucleotide triphosphate hydrolases"/>
    <property type="match status" value="1"/>
</dbReference>
<dbReference type="OrthoDB" id="6479200at2759"/>
<dbReference type="GO" id="GO:0046404">
    <property type="term" value="F:ATP-dependent polydeoxyribonucleotide 5'-hydroxyl-kinase activity"/>
    <property type="evidence" value="ECO:0007669"/>
    <property type="project" value="TreeGrafter"/>
</dbReference>
<dbReference type="Proteomes" id="UP000316759">
    <property type="component" value="Unassembled WGS sequence"/>
</dbReference>
<evidence type="ECO:0000256" key="1">
    <source>
        <dbReference type="SAM" id="MobiDB-lite"/>
    </source>
</evidence>
<keyword evidence="2" id="KW-0418">Kinase</keyword>
<dbReference type="AlphaFoldDB" id="A0A504YY04"/>
<dbReference type="STRING" id="46835.A0A504YY04"/>
<dbReference type="InterPro" id="IPR027417">
    <property type="entry name" value="P-loop_NTPase"/>
</dbReference>
<organism evidence="2 3">
    <name type="scientific">Fasciola gigantica</name>
    <name type="common">Giant liver fluke</name>
    <dbReference type="NCBI Taxonomy" id="46835"/>
    <lineage>
        <taxon>Eukaryota</taxon>
        <taxon>Metazoa</taxon>
        <taxon>Spiralia</taxon>
        <taxon>Lophotrochozoa</taxon>
        <taxon>Platyhelminthes</taxon>
        <taxon>Trematoda</taxon>
        <taxon>Digenea</taxon>
        <taxon>Plagiorchiida</taxon>
        <taxon>Echinostomata</taxon>
        <taxon>Echinostomatoidea</taxon>
        <taxon>Fasciolidae</taxon>
        <taxon>Fasciola</taxon>
    </lineage>
</organism>
<name>A0A504YY04_FASGI</name>